<dbReference type="GO" id="GO:0003779">
    <property type="term" value="F:actin binding"/>
    <property type="evidence" value="ECO:0007669"/>
    <property type="project" value="UniProtKB-KW"/>
</dbReference>
<dbReference type="PRINTS" id="PR00006">
    <property type="entry name" value="COFILIN"/>
</dbReference>
<dbReference type="InterPro" id="IPR002108">
    <property type="entry name" value="ADF-H"/>
</dbReference>
<dbReference type="PANTHER" id="PTHR11913">
    <property type="entry name" value="COFILIN-RELATED"/>
    <property type="match status" value="1"/>
</dbReference>
<dbReference type="PROSITE" id="PS51263">
    <property type="entry name" value="ADF_H"/>
    <property type="match status" value="1"/>
</dbReference>
<reference evidence="4" key="1">
    <citation type="journal article" date="2014" name="Nature">
        <title>Elephant shark genome provides unique insights into gnathostome evolution.</title>
        <authorList>
            <consortium name="International Elephant Shark Genome Sequencing Consortium"/>
            <person name="Venkatesh B."/>
            <person name="Lee A.P."/>
            <person name="Ravi V."/>
            <person name="Maurya A.K."/>
            <person name="Lian M.M."/>
            <person name="Swann J.B."/>
            <person name="Ohta Y."/>
            <person name="Flajnik M.F."/>
            <person name="Sutoh Y."/>
            <person name="Kasahara M."/>
            <person name="Hoon S."/>
            <person name="Gangu V."/>
            <person name="Roy S.W."/>
            <person name="Irimia M."/>
            <person name="Korzh V."/>
            <person name="Kondrychyn I."/>
            <person name="Lim Z.W."/>
            <person name="Tay B.H."/>
            <person name="Tohari S."/>
            <person name="Kong K.W."/>
            <person name="Ho S."/>
            <person name="Lorente-Galdos B."/>
            <person name="Quilez J."/>
            <person name="Marques-Bonet T."/>
            <person name="Raney B.J."/>
            <person name="Ingham P.W."/>
            <person name="Tay A."/>
            <person name="Hillier L.W."/>
            <person name="Minx P."/>
            <person name="Boehm T."/>
            <person name="Wilson R.K."/>
            <person name="Brenner S."/>
            <person name="Warren W.C."/>
        </authorList>
    </citation>
    <scope>NUCLEOTIDE SEQUENCE</scope>
    <source>
        <tissue evidence="4">Ovary</tissue>
    </source>
</reference>
<sequence length="184" mass="20909">MGTERERTHSLTHSLCECNTGSEMASGVQINGKVLSVFAEMKVHKTSEDVKKRKKFAIFKLNDEKTEIIYDEENVLLFGQMDEDTDGFQLLYDTLPTNDCRYAIFDVCYENKESKKKDLILLYWAPENASLKNRMIYASSLKKLSSSLGGVKLTWEVVGQDAYDRKELAAKLNQSVTKLEGKST</sequence>
<dbReference type="AlphaFoldDB" id="V9LCS5"/>
<dbReference type="InterPro" id="IPR029006">
    <property type="entry name" value="ADF-H/Gelsolin-like_dom_sf"/>
</dbReference>
<proteinExistence type="evidence at transcript level"/>
<name>V9LCS5_CALMI</name>
<evidence type="ECO:0000259" key="3">
    <source>
        <dbReference type="PROSITE" id="PS51263"/>
    </source>
</evidence>
<dbReference type="Gene3D" id="3.40.20.10">
    <property type="entry name" value="Severin"/>
    <property type="match status" value="1"/>
</dbReference>
<feature type="domain" description="ADF-H" evidence="3">
    <location>
        <begin position="27"/>
        <end position="173"/>
    </location>
</feature>
<dbReference type="SMART" id="SM00102">
    <property type="entry name" value="ADF"/>
    <property type="match status" value="1"/>
</dbReference>
<dbReference type="InterPro" id="IPR017904">
    <property type="entry name" value="ADF/Cofilin"/>
</dbReference>
<dbReference type="GO" id="GO:0030042">
    <property type="term" value="P:actin filament depolymerization"/>
    <property type="evidence" value="ECO:0007669"/>
    <property type="project" value="InterPro"/>
</dbReference>
<evidence type="ECO:0000256" key="1">
    <source>
        <dbReference type="ARBA" id="ARBA00006844"/>
    </source>
</evidence>
<evidence type="ECO:0000256" key="2">
    <source>
        <dbReference type="ARBA" id="ARBA00023203"/>
    </source>
</evidence>
<dbReference type="GO" id="GO:0015629">
    <property type="term" value="C:actin cytoskeleton"/>
    <property type="evidence" value="ECO:0007669"/>
    <property type="project" value="InterPro"/>
</dbReference>
<keyword evidence="2" id="KW-0009">Actin-binding</keyword>
<protein>
    <submittedName>
        <fullName evidence="4">Cofilin-2-like protein</fullName>
    </submittedName>
</protein>
<dbReference type="EMBL" id="JW877462">
    <property type="protein sequence ID" value="AFP09979.1"/>
    <property type="molecule type" value="mRNA"/>
</dbReference>
<evidence type="ECO:0000313" key="4">
    <source>
        <dbReference type="EMBL" id="AFP09979.1"/>
    </source>
</evidence>
<organism evidence="4">
    <name type="scientific">Callorhinchus milii</name>
    <name type="common">Ghost shark</name>
    <dbReference type="NCBI Taxonomy" id="7868"/>
    <lineage>
        <taxon>Eukaryota</taxon>
        <taxon>Metazoa</taxon>
        <taxon>Chordata</taxon>
        <taxon>Craniata</taxon>
        <taxon>Vertebrata</taxon>
        <taxon>Chondrichthyes</taxon>
        <taxon>Holocephali</taxon>
        <taxon>Chimaeriformes</taxon>
        <taxon>Callorhinchidae</taxon>
        <taxon>Callorhinchus</taxon>
    </lineage>
</organism>
<dbReference type="SUPFAM" id="SSF55753">
    <property type="entry name" value="Actin depolymerizing proteins"/>
    <property type="match status" value="1"/>
</dbReference>
<accession>V9LCS5</accession>
<dbReference type="Pfam" id="PF00241">
    <property type="entry name" value="Cofilin_ADF"/>
    <property type="match status" value="1"/>
</dbReference>
<comment type="similarity">
    <text evidence="1">Belongs to the actin-binding proteins ADF family.</text>
</comment>